<evidence type="ECO:0000313" key="8">
    <source>
        <dbReference type="EMBL" id="KTD04057.1"/>
    </source>
</evidence>
<keyword evidence="9" id="KW-1185">Reference proteome</keyword>
<dbReference type="PATRIC" id="fig|45065.4.peg.319"/>
<comment type="subcellular location">
    <subcellularLocation>
        <location evidence="1">Membrane</location>
        <topology evidence="1">Single-pass membrane protein</topology>
    </subcellularLocation>
</comment>
<evidence type="ECO:0000256" key="4">
    <source>
        <dbReference type="ARBA" id="ARBA00022692"/>
    </source>
</evidence>
<name>A0A0W0U957_9GAMM</name>
<keyword evidence="5" id="KW-1133">Transmembrane helix</keyword>
<comment type="caution">
    <text evidence="8">The sequence shown here is derived from an EMBL/GenBank/DDBJ whole genome shotgun (WGS) entry which is preliminary data.</text>
</comment>
<dbReference type="Proteomes" id="UP000054785">
    <property type="component" value="Unassembled WGS sequence"/>
</dbReference>
<dbReference type="InterPro" id="IPR045584">
    <property type="entry name" value="Pilin-like"/>
</dbReference>
<dbReference type="Pfam" id="PF07963">
    <property type="entry name" value="N_methyl"/>
    <property type="match status" value="1"/>
</dbReference>
<dbReference type="InterPro" id="IPR012902">
    <property type="entry name" value="N_methyl_site"/>
</dbReference>
<sequence>MKQKGFTLIELMIVLAIIGILAAIAVPAYRDYTVRARVMEGLNLATAAKTSVVEAAQTAGGLEAITAENIGYTFSGATENVKTITVAPKTGIITIRMQPVAMDVELLLTPVESPRGSGALTWRCSVKSPEENRYVPQMCRVSDLNAS</sequence>
<reference evidence="8 9" key="1">
    <citation type="submission" date="2015-11" db="EMBL/GenBank/DDBJ databases">
        <title>Genomic analysis of 38 Legionella species identifies large and diverse effector repertoires.</title>
        <authorList>
            <person name="Burstein D."/>
            <person name="Amaro F."/>
            <person name="Zusman T."/>
            <person name="Lifshitz Z."/>
            <person name="Cohen O."/>
            <person name="Gilbert J.A."/>
            <person name="Pupko T."/>
            <person name="Shuman H.A."/>
            <person name="Segal G."/>
        </authorList>
    </citation>
    <scope>NUCLEOTIDE SEQUENCE [LARGE SCALE GENOMIC DNA]</scope>
    <source>
        <strain evidence="8 9">ATCC 49504</strain>
    </source>
</reference>
<evidence type="ECO:0000256" key="7">
    <source>
        <dbReference type="RuleBase" id="RU000389"/>
    </source>
</evidence>
<dbReference type="NCBIfam" id="TIGR02532">
    <property type="entry name" value="IV_pilin_GFxxxE"/>
    <property type="match status" value="1"/>
</dbReference>
<dbReference type="InterPro" id="IPR002416">
    <property type="entry name" value="T2SS_protein-GspH"/>
</dbReference>
<evidence type="ECO:0000313" key="9">
    <source>
        <dbReference type="Proteomes" id="UP000054785"/>
    </source>
</evidence>
<proteinExistence type="inferred from homology"/>
<evidence type="ECO:0000256" key="2">
    <source>
        <dbReference type="ARBA" id="ARBA00005233"/>
    </source>
</evidence>
<dbReference type="GO" id="GO:0016020">
    <property type="term" value="C:membrane"/>
    <property type="evidence" value="ECO:0007669"/>
    <property type="project" value="UniProtKB-SubCell"/>
</dbReference>
<dbReference type="GO" id="GO:0007155">
    <property type="term" value="P:cell adhesion"/>
    <property type="evidence" value="ECO:0007669"/>
    <property type="project" value="InterPro"/>
</dbReference>
<dbReference type="InterPro" id="IPR001082">
    <property type="entry name" value="Pilin"/>
</dbReference>
<evidence type="ECO:0000256" key="3">
    <source>
        <dbReference type="ARBA" id="ARBA00022481"/>
    </source>
</evidence>
<dbReference type="STRING" id="45065.Lgee_0300"/>
<comment type="similarity">
    <text evidence="2 7">Belongs to the N-Me-Phe pilin family.</text>
</comment>
<dbReference type="EMBL" id="LNYC01000006">
    <property type="protein sequence ID" value="KTD04057.1"/>
    <property type="molecule type" value="Genomic_DNA"/>
</dbReference>
<gene>
    <name evidence="8" type="primary">pilE</name>
    <name evidence="8" type="ORF">Lgee_0300</name>
</gene>
<keyword evidence="6" id="KW-0472">Membrane</keyword>
<evidence type="ECO:0000256" key="5">
    <source>
        <dbReference type="ARBA" id="ARBA00022989"/>
    </source>
</evidence>
<dbReference type="Gene3D" id="3.30.700.10">
    <property type="entry name" value="Glycoprotein, Type 4 Pilin"/>
    <property type="match status" value="1"/>
</dbReference>
<dbReference type="Pfam" id="PF00114">
    <property type="entry name" value="Pilin"/>
    <property type="match status" value="1"/>
</dbReference>
<dbReference type="OrthoDB" id="115249at2"/>
<keyword evidence="3" id="KW-0488">Methylation</keyword>
<dbReference type="GO" id="GO:0044096">
    <property type="term" value="C:type IV pilus"/>
    <property type="evidence" value="ECO:0007669"/>
    <property type="project" value="TreeGrafter"/>
</dbReference>
<protein>
    <submittedName>
        <fullName evidence="8">Tfp pilus assembly protein, major type IV pilin class A</fullName>
    </submittedName>
</protein>
<dbReference type="GO" id="GO:0015627">
    <property type="term" value="C:type II protein secretion system complex"/>
    <property type="evidence" value="ECO:0007669"/>
    <property type="project" value="InterPro"/>
</dbReference>
<keyword evidence="7" id="KW-0281">Fimbrium</keyword>
<organism evidence="8 9">
    <name type="scientific">Legionella geestiana</name>
    <dbReference type="NCBI Taxonomy" id="45065"/>
    <lineage>
        <taxon>Bacteria</taxon>
        <taxon>Pseudomonadati</taxon>
        <taxon>Pseudomonadota</taxon>
        <taxon>Gammaproteobacteria</taxon>
        <taxon>Legionellales</taxon>
        <taxon>Legionellaceae</taxon>
        <taxon>Legionella</taxon>
    </lineage>
</organism>
<dbReference type="PRINTS" id="PR00885">
    <property type="entry name" value="BCTERIALGSPH"/>
</dbReference>
<dbReference type="PROSITE" id="PS00409">
    <property type="entry name" value="PROKAR_NTER_METHYL"/>
    <property type="match status" value="1"/>
</dbReference>
<dbReference type="RefSeq" id="WP_028385927.1">
    <property type="nucleotide sequence ID" value="NZ_CAAAHN010000010.1"/>
</dbReference>
<dbReference type="SUPFAM" id="SSF54523">
    <property type="entry name" value="Pili subunits"/>
    <property type="match status" value="1"/>
</dbReference>
<dbReference type="AlphaFoldDB" id="A0A0W0U957"/>
<dbReference type="GO" id="GO:0043107">
    <property type="term" value="P:type IV pilus-dependent motility"/>
    <property type="evidence" value="ECO:0007669"/>
    <property type="project" value="TreeGrafter"/>
</dbReference>
<keyword evidence="4" id="KW-0812">Transmembrane</keyword>
<dbReference type="PANTHER" id="PTHR30093">
    <property type="entry name" value="GENERAL SECRETION PATHWAY PROTEIN G"/>
    <property type="match status" value="1"/>
</dbReference>
<accession>A0A0W0U957</accession>
<evidence type="ECO:0000256" key="6">
    <source>
        <dbReference type="ARBA" id="ARBA00023136"/>
    </source>
</evidence>
<evidence type="ECO:0000256" key="1">
    <source>
        <dbReference type="ARBA" id="ARBA00004167"/>
    </source>
</evidence>
<dbReference type="PANTHER" id="PTHR30093:SF34">
    <property type="entry name" value="PREPILIN PEPTIDASE-DEPENDENT PROTEIN D"/>
    <property type="match status" value="1"/>
</dbReference>
<dbReference type="GO" id="GO:0015628">
    <property type="term" value="P:protein secretion by the type II secretion system"/>
    <property type="evidence" value="ECO:0007669"/>
    <property type="project" value="InterPro"/>
</dbReference>